<sequence>MGQDFYGIRTPSEISSIYGGKCPKCGRKLGVPGMEEIKARLRRGGRAGVLVR</sequence>
<reference evidence="1 2" key="1">
    <citation type="submission" date="2012-01" db="EMBL/GenBank/DDBJ databases">
        <title>Improved High-Quality Draft sequence of Metallosphaera yellowstonensis MK1.</title>
        <authorList>
            <consortium name="US DOE Joint Genome Institute"/>
            <person name="Lucas S."/>
            <person name="Han J."/>
            <person name="Cheng J.-F."/>
            <person name="Goodwin L."/>
            <person name="Pitluck S."/>
            <person name="Peters L."/>
            <person name="Teshima H."/>
            <person name="Detter J.C."/>
            <person name="Han C."/>
            <person name="Tapia R."/>
            <person name="Land M."/>
            <person name="Hauser L."/>
            <person name="Kyrpides N."/>
            <person name="Kozubal M."/>
            <person name="Macur R.E."/>
            <person name="Jay Z."/>
            <person name="Inskeep W."/>
            <person name="Woyke T."/>
        </authorList>
    </citation>
    <scope>NUCLEOTIDE SEQUENCE [LARGE SCALE GENOMIC DNA]</scope>
    <source>
        <strain evidence="1 2">MK1</strain>
    </source>
</reference>
<dbReference type="RefSeq" id="WP_009074993.1">
    <property type="nucleotide sequence ID" value="NZ_JH597770.1"/>
</dbReference>
<dbReference type="HOGENOM" id="CLU_3075423_0_0_2"/>
<protein>
    <submittedName>
        <fullName evidence="1">Uncharacterized protein</fullName>
    </submittedName>
</protein>
<dbReference type="Proteomes" id="UP000003980">
    <property type="component" value="Unassembled WGS sequence"/>
</dbReference>
<evidence type="ECO:0000313" key="2">
    <source>
        <dbReference type="Proteomes" id="UP000003980"/>
    </source>
</evidence>
<dbReference type="AlphaFoldDB" id="H2C8M8"/>
<dbReference type="EMBL" id="JH597770">
    <property type="protein sequence ID" value="EHP68504.1"/>
    <property type="molecule type" value="Genomic_DNA"/>
</dbReference>
<accession>H2C8M8</accession>
<dbReference type="eggNOG" id="arCOG07461">
    <property type="taxonomic scope" value="Archaea"/>
</dbReference>
<name>H2C8M8_9CREN</name>
<gene>
    <name evidence="1" type="ORF">MetMK1DRAFT_00029430</name>
</gene>
<evidence type="ECO:0000313" key="1">
    <source>
        <dbReference type="EMBL" id="EHP68504.1"/>
    </source>
</evidence>
<proteinExistence type="predicted"/>
<organism evidence="1 2">
    <name type="scientific">Metallosphaera yellowstonensis MK1</name>
    <dbReference type="NCBI Taxonomy" id="671065"/>
    <lineage>
        <taxon>Archaea</taxon>
        <taxon>Thermoproteota</taxon>
        <taxon>Thermoprotei</taxon>
        <taxon>Sulfolobales</taxon>
        <taxon>Sulfolobaceae</taxon>
        <taxon>Metallosphaera</taxon>
    </lineage>
</organism>
<keyword evidence="2" id="KW-1185">Reference proteome</keyword>